<name>A0A7R9BIR2_9CRUS</name>
<dbReference type="CDD" id="cd17960">
    <property type="entry name" value="DEADc_DDX55"/>
    <property type="match status" value="1"/>
</dbReference>
<comment type="domain">
    <text evidence="10">The Q motif is unique to and characteristic of the DEAD box family of RNA helicases and controls ATP binding and hydrolysis.</text>
</comment>
<evidence type="ECO:0000256" key="10">
    <source>
        <dbReference type="RuleBase" id="RU365068"/>
    </source>
</evidence>
<dbReference type="Gene3D" id="1.25.40.850">
    <property type="match status" value="1"/>
</dbReference>
<dbReference type="CDD" id="cd18787">
    <property type="entry name" value="SF2_C_DEAD"/>
    <property type="match status" value="1"/>
</dbReference>
<dbReference type="EMBL" id="CAJPEX010000391">
    <property type="protein sequence ID" value="CAG0915452.1"/>
    <property type="molecule type" value="Genomic_DNA"/>
</dbReference>
<evidence type="ECO:0000256" key="8">
    <source>
        <dbReference type="ARBA" id="ARBA00047984"/>
    </source>
</evidence>
<evidence type="ECO:0000256" key="9">
    <source>
        <dbReference type="PROSITE-ProRule" id="PRU00552"/>
    </source>
</evidence>
<organism evidence="15">
    <name type="scientific">Notodromas monacha</name>
    <dbReference type="NCBI Taxonomy" id="399045"/>
    <lineage>
        <taxon>Eukaryota</taxon>
        <taxon>Metazoa</taxon>
        <taxon>Ecdysozoa</taxon>
        <taxon>Arthropoda</taxon>
        <taxon>Crustacea</taxon>
        <taxon>Oligostraca</taxon>
        <taxon>Ostracoda</taxon>
        <taxon>Podocopa</taxon>
        <taxon>Podocopida</taxon>
        <taxon>Cypridocopina</taxon>
        <taxon>Cypridoidea</taxon>
        <taxon>Cyprididae</taxon>
        <taxon>Notodromas</taxon>
    </lineage>
</organism>
<dbReference type="GO" id="GO:0005524">
    <property type="term" value="F:ATP binding"/>
    <property type="evidence" value="ECO:0007669"/>
    <property type="project" value="UniProtKB-UniRule"/>
</dbReference>
<accession>A0A7R9BIR2</accession>
<dbReference type="AlphaFoldDB" id="A0A7R9BIR2"/>
<proteinExistence type="inferred from homology"/>
<dbReference type="InterPro" id="IPR027482">
    <property type="entry name" value="Sec1-like_dom2"/>
</dbReference>
<comment type="similarity">
    <text evidence="1">Belongs to the STXBP/unc-18/SEC1 family.</text>
</comment>
<dbReference type="InterPro" id="IPR043154">
    <property type="entry name" value="Sec-1-like_dom1"/>
</dbReference>
<dbReference type="Proteomes" id="UP000678499">
    <property type="component" value="Unassembled WGS sequence"/>
</dbReference>
<dbReference type="GO" id="GO:0003724">
    <property type="term" value="F:RNA helicase activity"/>
    <property type="evidence" value="ECO:0007669"/>
    <property type="project" value="UniProtKB-EC"/>
</dbReference>
<dbReference type="SMART" id="SM00487">
    <property type="entry name" value="DEXDc"/>
    <property type="match status" value="1"/>
</dbReference>
<evidence type="ECO:0000256" key="3">
    <source>
        <dbReference type="ARBA" id="ARBA00022801"/>
    </source>
</evidence>
<dbReference type="PROSITE" id="PS51192">
    <property type="entry name" value="HELICASE_ATP_BIND_1"/>
    <property type="match status" value="1"/>
</dbReference>
<dbReference type="Gene3D" id="3.40.50.300">
    <property type="entry name" value="P-loop containing nucleotide triphosphate hydrolases"/>
    <property type="match status" value="2"/>
</dbReference>
<dbReference type="Pfam" id="PF00270">
    <property type="entry name" value="DEAD"/>
    <property type="match status" value="1"/>
</dbReference>
<dbReference type="GO" id="GO:0003723">
    <property type="term" value="F:RNA binding"/>
    <property type="evidence" value="ECO:0007669"/>
    <property type="project" value="UniProtKB-UniRule"/>
</dbReference>
<dbReference type="PROSITE" id="PS00039">
    <property type="entry name" value="DEAD_ATP_HELICASE"/>
    <property type="match status" value="1"/>
</dbReference>
<dbReference type="InterPro" id="IPR001619">
    <property type="entry name" value="Sec1-like"/>
</dbReference>
<sequence>MTLAGAVQPSSRVNLTALKDETGKRLIDLLDECTGRKAIVWDESLTGPIGLVAEYSVLKEHDVVKMFPLRPGRLSEAPNVRHVIFICKARVELMDVIADCLMREDSARSATKEFHLLLVPRASLLCEKRLKDKGVYGTLSSVQELGIDFYVFDTDVISMEWADSFKECYLENDTTSLFHAARGLMSLQRIFGPISKVYGKGLCARQLWDLVSKMKREEVGSESVRVKTDAWYSRLGQPQIDAVVLVDRSVDPISPIVTQLTYEGLIDELFGIRNNSVKLPGEKFSRDDTGSDLSMETKQVILSSKEDLYAEIRDKHFNAVGSVLSRKAKQDFLQYTANSEKNVGELKQLVAKLPYLQAAKLSLATHTTIAELIKEATDEDDFRETIQTEQEFLNCVGTNKINSFIEDCISRKEALSKVLRLMCLQCSTNGGLPQRVLEHYQREILRNYGFQHSVTLLNLEKAGLLTSQTCANYPYLRKALKLTVDDVSEQKPMDIAYVHSGYAPLSVRLVHHLTRKDFKSVDDALCALPGPLVNDVQQLPSGMQHRNYSEGKVEDGENITVVLVFFLGGCTFGEISALRFLSQQDNSTTEYLIATTKIINGKTFLESLEETQRPASVMPPKWKDLQVNLRPEILQALEVGGFSVPTIVQARTVPLFLKNKDVAVQAITGSGKTLAFVVPILEILLRREDPWKKHEIGAVVISPTRELASQTWQVIEQFLSGPVRLPAKFRSMLLVGGTDPSEDVTKFEADGANIIVATPGRLEDLLKKKSGGSDLACHVRRVEIVVLDEADKLLEFGFERTVTTILSYFPKQRRTGLFSATQSEALNPLIKTGMRNPVQVLVRDVVACQDALNTPGTLENFYMTCTEVDKFDNLVRMLQTTECVEGKVLVFLATCACVDYFSSVLRLILGTQRKVLSMHGKMKTKRNKIFQRFKDLDTGILVCTDVMARGIDVPDIDWVIQYDPPSSATAVVHRCGRTARNGQPGKALLMLLREEDAYVKFLSLNQKVHLEKMETFVTDTVDADGNVLMDRLEALSSTKKLLAKDHGLIDKSSRAFVSFVQFYMKHDDQQREKMRKEKFKVFSETGLWPLSKKKLKERARFAEIKKLNEERKRERILEFKRKRKRSKSAQPQKLTEVEKEELDGDIKLMKKLKRGHISKEVFDAEFCGDEVATA</sequence>
<dbReference type="PANTHER" id="PTHR24031">
    <property type="entry name" value="RNA HELICASE"/>
    <property type="match status" value="1"/>
</dbReference>
<dbReference type="InterPro" id="IPR014014">
    <property type="entry name" value="RNA_helicase_DEAD_Q_motif"/>
</dbReference>
<feature type="region of interest" description="Disordered" evidence="11">
    <location>
        <begin position="1121"/>
        <end position="1141"/>
    </location>
</feature>
<dbReference type="InterPro" id="IPR000629">
    <property type="entry name" value="RNA-helicase_DEAD-box_CS"/>
</dbReference>
<evidence type="ECO:0000259" key="13">
    <source>
        <dbReference type="PROSITE" id="PS51194"/>
    </source>
</evidence>
<dbReference type="Pfam" id="PF00271">
    <property type="entry name" value="Helicase_C"/>
    <property type="match status" value="1"/>
</dbReference>
<evidence type="ECO:0000313" key="16">
    <source>
        <dbReference type="Proteomes" id="UP000678499"/>
    </source>
</evidence>
<dbReference type="InterPro" id="IPR027417">
    <property type="entry name" value="P-loop_NTPase"/>
</dbReference>
<dbReference type="InterPro" id="IPR001650">
    <property type="entry name" value="Helicase_C-like"/>
</dbReference>
<evidence type="ECO:0000313" key="15">
    <source>
        <dbReference type="EMBL" id="CAD7275300.1"/>
    </source>
</evidence>
<dbReference type="SMART" id="SM00490">
    <property type="entry name" value="HELICc"/>
    <property type="match status" value="1"/>
</dbReference>
<dbReference type="GO" id="GO:0016787">
    <property type="term" value="F:hydrolase activity"/>
    <property type="evidence" value="ECO:0007669"/>
    <property type="project" value="UniProtKB-KW"/>
</dbReference>
<dbReference type="InterPro" id="IPR014001">
    <property type="entry name" value="Helicase_ATP-bd"/>
</dbReference>
<keyword evidence="6 10" id="KW-0694">RNA-binding</keyword>
<evidence type="ECO:0000256" key="4">
    <source>
        <dbReference type="ARBA" id="ARBA00022806"/>
    </source>
</evidence>
<evidence type="ECO:0000259" key="12">
    <source>
        <dbReference type="PROSITE" id="PS51192"/>
    </source>
</evidence>
<dbReference type="InterPro" id="IPR043155">
    <property type="entry name" value="VPS33_dom3b"/>
</dbReference>
<keyword evidence="3 10" id="KW-0378">Hydrolase</keyword>
<evidence type="ECO:0000256" key="5">
    <source>
        <dbReference type="ARBA" id="ARBA00022840"/>
    </source>
</evidence>
<keyword evidence="16" id="KW-1185">Reference proteome</keyword>
<evidence type="ECO:0000256" key="11">
    <source>
        <dbReference type="SAM" id="MobiDB-lite"/>
    </source>
</evidence>
<reference evidence="15" key="1">
    <citation type="submission" date="2020-11" db="EMBL/GenBank/DDBJ databases">
        <authorList>
            <person name="Tran Van P."/>
        </authorList>
    </citation>
    <scope>NUCLEOTIDE SEQUENCE</scope>
</reference>
<keyword evidence="4 10" id="KW-0347">Helicase</keyword>
<dbReference type="EMBL" id="OA882428">
    <property type="protein sequence ID" value="CAD7275300.1"/>
    <property type="molecule type" value="Genomic_DNA"/>
</dbReference>
<dbReference type="EC" id="3.6.4.13" evidence="10"/>
<evidence type="ECO:0000256" key="1">
    <source>
        <dbReference type="ARBA" id="ARBA00009884"/>
    </source>
</evidence>
<feature type="short sequence motif" description="Q motif" evidence="9">
    <location>
        <begin position="622"/>
        <end position="650"/>
    </location>
</feature>
<dbReference type="GO" id="GO:0016192">
    <property type="term" value="P:vesicle-mediated transport"/>
    <property type="evidence" value="ECO:0007669"/>
    <property type="project" value="InterPro"/>
</dbReference>
<evidence type="ECO:0000256" key="2">
    <source>
        <dbReference type="ARBA" id="ARBA00022741"/>
    </source>
</evidence>
<comment type="similarity">
    <text evidence="7">Belongs to the DEAD box helicase family. DDX55/SPB4 subfamily.</text>
</comment>
<dbReference type="Gene3D" id="3.40.50.1910">
    <property type="match status" value="2"/>
</dbReference>
<dbReference type="FunFam" id="3.40.50.1910:FF:000005">
    <property type="entry name" value="vacuolar protein sorting-associated protein 33A isoform X1"/>
    <property type="match status" value="1"/>
</dbReference>
<gene>
    <name evidence="15" type="ORF">NMOB1V02_LOCUS3099</name>
</gene>
<comment type="catalytic activity">
    <reaction evidence="8 10">
        <text>ATP + H2O = ADP + phosphate + H(+)</text>
        <dbReference type="Rhea" id="RHEA:13065"/>
        <dbReference type="ChEBI" id="CHEBI:15377"/>
        <dbReference type="ChEBI" id="CHEBI:15378"/>
        <dbReference type="ChEBI" id="CHEBI:30616"/>
        <dbReference type="ChEBI" id="CHEBI:43474"/>
        <dbReference type="ChEBI" id="CHEBI:456216"/>
        <dbReference type="EC" id="3.6.4.13"/>
    </reaction>
</comment>
<dbReference type="Pfam" id="PF00995">
    <property type="entry name" value="Sec1"/>
    <property type="match status" value="1"/>
</dbReference>
<comment type="function">
    <text evidence="10">RNA helicase.</text>
</comment>
<protein>
    <recommendedName>
        <fullName evidence="10">ATP-dependent RNA helicase</fullName>
        <ecNumber evidence="10">3.6.4.13</ecNumber>
    </recommendedName>
</protein>
<feature type="domain" description="Helicase ATP-binding" evidence="12">
    <location>
        <begin position="653"/>
        <end position="840"/>
    </location>
</feature>
<dbReference type="InterPro" id="IPR036045">
    <property type="entry name" value="Sec1-like_sf"/>
</dbReference>
<keyword evidence="2 10" id="KW-0547">Nucleotide-binding</keyword>
<feature type="domain" description="Helicase C-terminal" evidence="13">
    <location>
        <begin position="876"/>
        <end position="1028"/>
    </location>
</feature>
<dbReference type="OrthoDB" id="6354752at2759"/>
<dbReference type="InterPro" id="IPR011545">
    <property type="entry name" value="DEAD/DEAH_box_helicase_dom"/>
</dbReference>
<dbReference type="PROSITE" id="PS51194">
    <property type="entry name" value="HELICASE_CTER"/>
    <property type="match status" value="1"/>
</dbReference>
<evidence type="ECO:0000259" key="14">
    <source>
        <dbReference type="PROSITE" id="PS51195"/>
    </source>
</evidence>
<dbReference type="FunFam" id="3.40.50.300:FF:000877">
    <property type="entry name" value="RNA helicase"/>
    <property type="match status" value="1"/>
</dbReference>
<evidence type="ECO:0000256" key="6">
    <source>
        <dbReference type="ARBA" id="ARBA00022884"/>
    </source>
</evidence>
<dbReference type="Gene3D" id="3.40.50.2060">
    <property type="match status" value="1"/>
</dbReference>
<feature type="domain" description="DEAD-box RNA helicase Q" evidence="14">
    <location>
        <begin position="622"/>
        <end position="650"/>
    </location>
</feature>
<dbReference type="SUPFAM" id="SSF56815">
    <property type="entry name" value="Sec1/munc18-like (SM) proteins"/>
    <property type="match status" value="1"/>
</dbReference>
<evidence type="ECO:0000256" key="7">
    <source>
        <dbReference type="ARBA" id="ARBA00038002"/>
    </source>
</evidence>
<keyword evidence="5 10" id="KW-0067">ATP-binding</keyword>
<dbReference type="PROSITE" id="PS51195">
    <property type="entry name" value="Q_MOTIF"/>
    <property type="match status" value="1"/>
</dbReference>
<dbReference type="SUPFAM" id="SSF52540">
    <property type="entry name" value="P-loop containing nucleoside triphosphate hydrolases"/>
    <property type="match status" value="1"/>
</dbReference>